<dbReference type="PANTHER" id="PTHR43133">
    <property type="entry name" value="RNA POLYMERASE ECF-TYPE SIGMA FACTO"/>
    <property type="match status" value="1"/>
</dbReference>
<dbReference type="NCBIfam" id="TIGR02937">
    <property type="entry name" value="sigma70-ECF"/>
    <property type="match status" value="1"/>
</dbReference>
<dbReference type="EMBL" id="CP035494">
    <property type="protein sequence ID" value="QAY61198.1"/>
    <property type="molecule type" value="Genomic_DNA"/>
</dbReference>
<dbReference type="GO" id="GO:0003677">
    <property type="term" value="F:DNA binding"/>
    <property type="evidence" value="ECO:0007669"/>
    <property type="project" value="InterPro"/>
</dbReference>
<evidence type="ECO:0000313" key="8">
    <source>
        <dbReference type="Proteomes" id="UP000293995"/>
    </source>
</evidence>
<dbReference type="InterPro" id="IPR013324">
    <property type="entry name" value="RNA_pol_sigma_r3/r4-like"/>
</dbReference>
<evidence type="ECO:0000313" key="7">
    <source>
        <dbReference type="EMBL" id="QAY61198.1"/>
    </source>
</evidence>
<dbReference type="KEGG" id="mprt:ET475_15230"/>
<evidence type="ECO:0000256" key="2">
    <source>
        <dbReference type="ARBA" id="ARBA00023015"/>
    </source>
</evidence>
<dbReference type="Pfam" id="PF08281">
    <property type="entry name" value="Sigma70_r4_2"/>
    <property type="match status" value="1"/>
</dbReference>
<protein>
    <submittedName>
        <fullName evidence="7">RNA polymerase sigma factor</fullName>
    </submittedName>
</protein>
<sequence length="174" mass="19444">MTARDDRASSFDDAVTTNRDALLAYFQRRLSNPADAAEAFGELLLTAWRARRRMPEGETETRMWLYGIARNVLRNAHRTLARRSAAVEKLKEDFTAAAYEVEPPHGEVWEAIATLPAEDAELLRLVYWDGLNSHEAAQIVGINASTARSRLSKARATIRTVLEQANAPAGERHV</sequence>
<keyword evidence="3" id="KW-0731">Sigma factor</keyword>
<name>A0A4P6ET43_9MICO</name>
<dbReference type="InterPro" id="IPR013325">
    <property type="entry name" value="RNA_pol_sigma_r2"/>
</dbReference>
<evidence type="ECO:0000259" key="6">
    <source>
        <dbReference type="Pfam" id="PF08281"/>
    </source>
</evidence>
<accession>A0A4P6ET43</accession>
<dbReference type="Gene3D" id="1.10.10.10">
    <property type="entry name" value="Winged helix-like DNA-binding domain superfamily/Winged helix DNA-binding domain"/>
    <property type="match status" value="1"/>
</dbReference>
<comment type="similarity">
    <text evidence="1">Belongs to the sigma-70 factor family. ECF subfamily.</text>
</comment>
<keyword evidence="8" id="KW-1185">Reference proteome</keyword>
<organism evidence="7 8">
    <name type="scientific">Microbacterium protaetiae</name>
    <dbReference type="NCBI Taxonomy" id="2509458"/>
    <lineage>
        <taxon>Bacteria</taxon>
        <taxon>Bacillati</taxon>
        <taxon>Actinomycetota</taxon>
        <taxon>Actinomycetes</taxon>
        <taxon>Micrococcales</taxon>
        <taxon>Microbacteriaceae</taxon>
        <taxon>Microbacterium</taxon>
    </lineage>
</organism>
<keyword evidence="4" id="KW-0804">Transcription</keyword>
<evidence type="ECO:0000256" key="3">
    <source>
        <dbReference type="ARBA" id="ARBA00023082"/>
    </source>
</evidence>
<reference evidence="7 8" key="1">
    <citation type="submission" date="2019-01" db="EMBL/GenBank/DDBJ databases">
        <title>Genome sequencing of strain DFW100M-13.</title>
        <authorList>
            <person name="Heo J."/>
            <person name="Kim S.-J."/>
            <person name="Kim J.-S."/>
            <person name="Hong S.-B."/>
            <person name="Kwon S.-W."/>
        </authorList>
    </citation>
    <scope>NUCLEOTIDE SEQUENCE [LARGE SCALE GENOMIC DNA]</scope>
    <source>
        <strain evidence="7 8">DFW100M-13</strain>
    </source>
</reference>
<gene>
    <name evidence="7" type="ORF">ET475_15230</name>
</gene>
<dbReference type="Pfam" id="PF04542">
    <property type="entry name" value="Sigma70_r2"/>
    <property type="match status" value="1"/>
</dbReference>
<dbReference type="RefSeq" id="WP_129392174.1">
    <property type="nucleotide sequence ID" value="NZ_CP035494.1"/>
</dbReference>
<dbReference type="SUPFAM" id="SSF88946">
    <property type="entry name" value="Sigma2 domain of RNA polymerase sigma factors"/>
    <property type="match status" value="1"/>
</dbReference>
<dbReference type="Proteomes" id="UP000293995">
    <property type="component" value="Chromosome"/>
</dbReference>
<dbReference type="InterPro" id="IPR039425">
    <property type="entry name" value="RNA_pol_sigma-70-like"/>
</dbReference>
<keyword evidence="2" id="KW-0805">Transcription regulation</keyword>
<dbReference type="InterPro" id="IPR007627">
    <property type="entry name" value="RNA_pol_sigma70_r2"/>
</dbReference>
<dbReference type="PANTHER" id="PTHR43133:SF25">
    <property type="entry name" value="RNA POLYMERASE SIGMA FACTOR RFAY-RELATED"/>
    <property type="match status" value="1"/>
</dbReference>
<dbReference type="OrthoDB" id="3747638at2"/>
<dbReference type="AlphaFoldDB" id="A0A4P6ET43"/>
<proteinExistence type="inferred from homology"/>
<dbReference type="InterPro" id="IPR014284">
    <property type="entry name" value="RNA_pol_sigma-70_dom"/>
</dbReference>
<dbReference type="GO" id="GO:0016987">
    <property type="term" value="F:sigma factor activity"/>
    <property type="evidence" value="ECO:0007669"/>
    <property type="project" value="UniProtKB-KW"/>
</dbReference>
<dbReference type="Gene3D" id="1.10.1740.10">
    <property type="match status" value="1"/>
</dbReference>
<evidence type="ECO:0000256" key="4">
    <source>
        <dbReference type="ARBA" id="ARBA00023163"/>
    </source>
</evidence>
<dbReference type="InterPro" id="IPR036388">
    <property type="entry name" value="WH-like_DNA-bd_sf"/>
</dbReference>
<dbReference type="InterPro" id="IPR013249">
    <property type="entry name" value="RNA_pol_sigma70_r4_t2"/>
</dbReference>
<dbReference type="CDD" id="cd06171">
    <property type="entry name" value="Sigma70_r4"/>
    <property type="match status" value="1"/>
</dbReference>
<dbReference type="SUPFAM" id="SSF88659">
    <property type="entry name" value="Sigma3 and sigma4 domains of RNA polymerase sigma factors"/>
    <property type="match status" value="1"/>
</dbReference>
<evidence type="ECO:0000256" key="1">
    <source>
        <dbReference type="ARBA" id="ARBA00010641"/>
    </source>
</evidence>
<dbReference type="GO" id="GO:0006352">
    <property type="term" value="P:DNA-templated transcription initiation"/>
    <property type="evidence" value="ECO:0007669"/>
    <property type="project" value="InterPro"/>
</dbReference>
<feature type="domain" description="RNA polymerase sigma-70 region 2" evidence="5">
    <location>
        <begin position="15"/>
        <end position="82"/>
    </location>
</feature>
<feature type="domain" description="RNA polymerase sigma factor 70 region 4 type 2" evidence="6">
    <location>
        <begin position="107"/>
        <end position="157"/>
    </location>
</feature>
<evidence type="ECO:0000259" key="5">
    <source>
        <dbReference type="Pfam" id="PF04542"/>
    </source>
</evidence>